<reference evidence="1" key="2">
    <citation type="journal article" date="2014" name="BMC Genomics">
        <title>A genomic perspective to assessing quality of mass-reared SIT flies used in Mediterranean fruit fly (Ceratitis capitata) eradication in California.</title>
        <authorList>
            <person name="Calla B."/>
            <person name="Hall B."/>
            <person name="Hou S."/>
            <person name="Geib S.M."/>
        </authorList>
    </citation>
    <scope>NUCLEOTIDE SEQUENCE</scope>
</reference>
<sequence length="119" mass="13482">MWLIKMCATTTTKIHPPNSVPTTNLQQLLPTRRCRQLKHSLHHFLCQPLLPLCCVRAYPATPCTMFEFVCVQQSLAQSASYACLPTSVCICVFDAGPFWFCLNLIYTCRKMCSAPLGFY</sequence>
<dbReference type="EMBL" id="GAMC01018647">
    <property type="protein sequence ID" value="JAB87908.1"/>
    <property type="molecule type" value="mRNA"/>
</dbReference>
<proteinExistence type="evidence at transcript level"/>
<organism evidence="1">
    <name type="scientific">Ceratitis capitata</name>
    <name type="common">Mediterranean fruit fly</name>
    <name type="synonym">Tephritis capitata</name>
    <dbReference type="NCBI Taxonomy" id="7213"/>
    <lineage>
        <taxon>Eukaryota</taxon>
        <taxon>Metazoa</taxon>
        <taxon>Ecdysozoa</taxon>
        <taxon>Arthropoda</taxon>
        <taxon>Hexapoda</taxon>
        <taxon>Insecta</taxon>
        <taxon>Pterygota</taxon>
        <taxon>Neoptera</taxon>
        <taxon>Endopterygota</taxon>
        <taxon>Diptera</taxon>
        <taxon>Brachycera</taxon>
        <taxon>Muscomorpha</taxon>
        <taxon>Tephritoidea</taxon>
        <taxon>Tephritidae</taxon>
        <taxon>Ceratitis</taxon>
        <taxon>Ceratitis</taxon>
    </lineage>
</organism>
<name>W8ATA8_CERCA</name>
<protein>
    <submittedName>
        <fullName evidence="1">Uncharacterized protein</fullName>
    </submittedName>
</protein>
<accession>W8ATA8</accession>
<feature type="non-terminal residue" evidence="1">
    <location>
        <position position="119"/>
    </location>
</feature>
<dbReference type="EMBL" id="GAMC01018642">
    <property type="protein sequence ID" value="JAB87913.1"/>
    <property type="molecule type" value="mRNA"/>
</dbReference>
<dbReference type="AlphaFoldDB" id="W8ATA8"/>
<evidence type="ECO:0000313" key="1">
    <source>
        <dbReference type="EMBL" id="JAB87908.1"/>
    </source>
</evidence>
<reference evidence="1" key="1">
    <citation type="submission" date="2013-07" db="EMBL/GenBank/DDBJ databases">
        <authorList>
            <person name="Geib S."/>
        </authorList>
    </citation>
    <scope>NUCLEOTIDE SEQUENCE</scope>
</reference>